<keyword evidence="2" id="KW-0276">Fatty acid metabolism</keyword>
<dbReference type="PANTHER" id="PTHR43272:SF32">
    <property type="entry name" value="AMP-DEPENDENT SYNTHETASE_LIGASE DOMAIN-CONTAINING PROTEIN"/>
    <property type="match status" value="1"/>
</dbReference>
<organism evidence="5">
    <name type="scientific">uncultured marine group II/III euryarchaeote KM3_98_F04</name>
    <dbReference type="NCBI Taxonomy" id="1456548"/>
    <lineage>
        <taxon>Archaea</taxon>
        <taxon>Methanobacteriati</taxon>
        <taxon>Methanobacteriota</taxon>
        <taxon>environmental samples</taxon>
    </lineage>
</organism>
<accession>A0A075I334</accession>
<evidence type="ECO:0000256" key="1">
    <source>
        <dbReference type="ARBA" id="ARBA00022598"/>
    </source>
</evidence>
<dbReference type="SUPFAM" id="SSF56801">
    <property type="entry name" value="Acetyl-CoA synthetase-like"/>
    <property type="match status" value="1"/>
</dbReference>
<dbReference type="InterPro" id="IPR042099">
    <property type="entry name" value="ANL_N_sf"/>
</dbReference>
<dbReference type="Gene3D" id="3.40.50.12780">
    <property type="entry name" value="N-terminal domain of ligase-like"/>
    <property type="match status" value="1"/>
</dbReference>
<reference evidence="5" key="1">
    <citation type="journal article" date="2014" name="Genome Biol. Evol.">
        <title>Pangenome evidence for extensive interdomain horizontal transfer affecting lineage core and shell genes in uncultured planktonic thaumarchaeota and euryarchaeota.</title>
        <authorList>
            <person name="Deschamps P."/>
            <person name="Zivanovic Y."/>
            <person name="Moreira D."/>
            <person name="Rodriguez-Valera F."/>
            <person name="Lopez-Garcia P."/>
        </authorList>
    </citation>
    <scope>NUCLEOTIDE SEQUENCE</scope>
</reference>
<dbReference type="Pfam" id="PF00501">
    <property type="entry name" value="AMP-binding"/>
    <property type="match status" value="1"/>
</dbReference>
<sequence>MTTPEYLISNAEKYANENAISWKDGSGNWVSMTWSEFCDTTMRVAKSLLALGFQMDDKLSIYSYNRMEWYAAYAAANMCNGAAVGVYHTCSPEEVNWVVGNSDSKVAFVGHNPMHGGDSSKMCSNRLHAVLDDLDKVEVAVVMDGVGMIDHPKAMSWSDFMSKGAGMADSAVLDRIASIKPSDTAALIYTSGTTGNPKGVVLTHDNFDFEIECVHEITRYDQGDGYVSWLPCAHVFGQVADNHIWIRDAIHMRVVDNPLHSIDYCKEVQPHLFIGVPRIYEKVYSNLMAALGSKLGLLKIPVLGGIIKKKAKAKIGMSNVKYAITGAAPINPDILSLFHKLGIPLFEGYGMTETTAGATLNYNNNNRIGSVGKPLEGTGLRIDKPNENGEGEIQFNGRHIMAGYYRDPEATAATMTEDGWLKSGDLGRIDKDGYVYITGRLKEIYVSSAGKNIAPLVIEETMKSIPTVSQCMLIGDNRKFCSALLTLDVGAILRDVHGLDGATEVPKDPAEQLAKLAELGHDLSEYTAVGSATHNELGEAVAKLNQKFSNPEQIKKFTVLPRDLSVDDGELTPTLKIRRKQIRENWSDVIESMYADA</sequence>
<evidence type="ECO:0000256" key="3">
    <source>
        <dbReference type="ARBA" id="ARBA00023098"/>
    </source>
</evidence>
<dbReference type="PROSITE" id="PS00455">
    <property type="entry name" value="AMP_BINDING"/>
    <property type="match status" value="1"/>
</dbReference>
<evidence type="ECO:0000259" key="4">
    <source>
        <dbReference type="Pfam" id="PF00501"/>
    </source>
</evidence>
<dbReference type="EMBL" id="KF901185">
    <property type="protein sequence ID" value="AIF21212.1"/>
    <property type="molecule type" value="Genomic_DNA"/>
</dbReference>
<feature type="domain" description="AMP-dependent synthetase/ligase" evidence="4">
    <location>
        <begin position="10"/>
        <end position="405"/>
    </location>
</feature>
<gene>
    <name evidence="5" type="primary">ACSL</name>
    <name evidence="5" type="synonym">fadD</name>
</gene>
<dbReference type="GO" id="GO:0016020">
    <property type="term" value="C:membrane"/>
    <property type="evidence" value="ECO:0007669"/>
    <property type="project" value="TreeGrafter"/>
</dbReference>
<proteinExistence type="predicted"/>
<dbReference type="InterPro" id="IPR020845">
    <property type="entry name" value="AMP-binding_CS"/>
</dbReference>
<protein>
    <submittedName>
        <fullName evidence="5">Putative fatty-acid--CoA ligase (ACSL, fadD)</fullName>
        <ecNumber evidence="5">6.2.1.3</ecNumber>
    </submittedName>
</protein>
<evidence type="ECO:0000256" key="2">
    <source>
        <dbReference type="ARBA" id="ARBA00022832"/>
    </source>
</evidence>
<dbReference type="PANTHER" id="PTHR43272">
    <property type="entry name" value="LONG-CHAIN-FATTY-ACID--COA LIGASE"/>
    <property type="match status" value="1"/>
</dbReference>
<dbReference type="InterPro" id="IPR000873">
    <property type="entry name" value="AMP-dep_synth/lig_dom"/>
</dbReference>
<dbReference type="EC" id="6.2.1.3" evidence="5"/>
<dbReference type="GO" id="GO:0004467">
    <property type="term" value="F:long-chain fatty acid-CoA ligase activity"/>
    <property type="evidence" value="ECO:0007669"/>
    <property type="project" value="UniProtKB-EC"/>
</dbReference>
<evidence type="ECO:0000313" key="5">
    <source>
        <dbReference type="EMBL" id="AIF21212.1"/>
    </source>
</evidence>
<dbReference type="CDD" id="cd05907">
    <property type="entry name" value="VL_LC_FACS_like"/>
    <property type="match status" value="1"/>
</dbReference>
<keyword evidence="1 5" id="KW-0436">Ligase</keyword>
<keyword evidence="3" id="KW-0443">Lipid metabolism</keyword>
<dbReference type="AlphaFoldDB" id="A0A075I334"/>
<name>A0A075I334_9EURY</name>